<feature type="region of interest" description="Disordered" evidence="1">
    <location>
        <begin position="1"/>
        <end position="31"/>
    </location>
</feature>
<gene>
    <name evidence="2" type="ORF">CITCOLO1_LOCUS3610</name>
</gene>
<keyword evidence="3" id="KW-1185">Reference proteome</keyword>
<evidence type="ECO:0000313" key="3">
    <source>
        <dbReference type="Proteomes" id="UP001642487"/>
    </source>
</evidence>
<evidence type="ECO:0000313" key="2">
    <source>
        <dbReference type="EMBL" id="CAK9311934.1"/>
    </source>
</evidence>
<accession>A0ABP0XUY2</accession>
<reference evidence="2 3" key="1">
    <citation type="submission" date="2024-03" db="EMBL/GenBank/DDBJ databases">
        <authorList>
            <person name="Gkanogiannis A."/>
            <person name="Becerra Lopez-Lavalle L."/>
        </authorList>
    </citation>
    <scope>NUCLEOTIDE SEQUENCE [LARGE SCALE GENOMIC DNA]</scope>
</reference>
<dbReference type="EMBL" id="OZ021744">
    <property type="protein sequence ID" value="CAK9311934.1"/>
    <property type="molecule type" value="Genomic_DNA"/>
</dbReference>
<dbReference type="Proteomes" id="UP001642487">
    <property type="component" value="Chromosome 10"/>
</dbReference>
<evidence type="ECO:0000256" key="1">
    <source>
        <dbReference type="SAM" id="MobiDB-lite"/>
    </source>
</evidence>
<sequence length="69" mass="7679">MALADLMANSSSSCHHNVAASSLKRKRREAREVRRKVQKLRAFPLSSTSGFSSLSWDFHAIAEPALAFF</sequence>
<protein>
    <submittedName>
        <fullName evidence="2">Uncharacterized protein</fullName>
    </submittedName>
</protein>
<proteinExistence type="predicted"/>
<organism evidence="2 3">
    <name type="scientific">Citrullus colocynthis</name>
    <name type="common">colocynth</name>
    <dbReference type="NCBI Taxonomy" id="252529"/>
    <lineage>
        <taxon>Eukaryota</taxon>
        <taxon>Viridiplantae</taxon>
        <taxon>Streptophyta</taxon>
        <taxon>Embryophyta</taxon>
        <taxon>Tracheophyta</taxon>
        <taxon>Spermatophyta</taxon>
        <taxon>Magnoliopsida</taxon>
        <taxon>eudicotyledons</taxon>
        <taxon>Gunneridae</taxon>
        <taxon>Pentapetalae</taxon>
        <taxon>rosids</taxon>
        <taxon>fabids</taxon>
        <taxon>Cucurbitales</taxon>
        <taxon>Cucurbitaceae</taxon>
        <taxon>Benincaseae</taxon>
        <taxon>Citrullus</taxon>
    </lineage>
</organism>
<name>A0ABP0XUY2_9ROSI</name>